<dbReference type="PANTHER" id="PTHR39332:SF7">
    <property type="entry name" value="SRPBCC FAMILY PROTEIN"/>
    <property type="match status" value="1"/>
</dbReference>
<dbReference type="SUPFAM" id="SSF55961">
    <property type="entry name" value="Bet v1-like"/>
    <property type="match status" value="1"/>
</dbReference>
<gene>
    <name evidence="1" type="ORF">EK403_16505</name>
</gene>
<evidence type="ECO:0000313" key="2">
    <source>
        <dbReference type="Proteomes" id="UP000289708"/>
    </source>
</evidence>
<reference evidence="1 2" key="1">
    <citation type="submission" date="2018-12" db="EMBL/GenBank/DDBJ databases">
        <title>bacterium Hansschlegelia zhihuaiae S113.</title>
        <authorList>
            <person name="He J."/>
        </authorList>
    </citation>
    <scope>NUCLEOTIDE SEQUENCE [LARGE SCALE GENOMIC DNA]</scope>
    <source>
        <strain evidence="1 2">S 113</strain>
    </source>
</reference>
<dbReference type="Proteomes" id="UP000289708">
    <property type="component" value="Unassembled WGS sequence"/>
</dbReference>
<dbReference type="EMBL" id="RYFI01000017">
    <property type="protein sequence ID" value="RXF70867.1"/>
    <property type="molecule type" value="Genomic_DNA"/>
</dbReference>
<evidence type="ECO:0000313" key="1">
    <source>
        <dbReference type="EMBL" id="RXF70867.1"/>
    </source>
</evidence>
<keyword evidence="2" id="KW-1185">Reference proteome</keyword>
<dbReference type="OrthoDB" id="1364128at2"/>
<name>A0A4Q0MC15_9HYPH</name>
<dbReference type="Pfam" id="PF10604">
    <property type="entry name" value="Polyketide_cyc2"/>
    <property type="match status" value="1"/>
</dbReference>
<comment type="caution">
    <text evidence="1">The sequence shown here is derived from an EMBL/GenBank/DDBJ whole genome shotgun (WGS) entry which is preliminary data.</text>
</comment>
<sequence length="151" mass="15514">MAFATIAAAPAFAVEVTEATPVNAKPEKVWATIGGFCGISQWHPAVEACALSTSNGKQLRTLTLKGGGTIVEEQLGRDEAAMKYSYAIIESPLPVANYVATIQVEPSGSAGSKVTWSGRFEPKGASAAEAKGVIDGIYVKGLAGIVDGATK</sequence>
<organism evidence="1 2">
    <name type="scientific">Hansschlegelia zhihuaiae</name>
    <dbReference type="NCBI Taxonomy" id="405005"/>
    <lineage>
        <taxon>Bacteria</taxon>
        <taxon>Pseudomonadati</taxon>
        <taxon>Pseudomonadota</taxon>
        <taxon>Alphaproteobacteria</taxon>
        <taxon>Hyphomicrobiales</taxon>
        <taxon>Methylopilaceae</taxon>
        <taxon>Hansschlegelia</taxon>
    </lineage>
</organism>
<dbReference type="InterPro" id="IPR019587">
    <property type="entry name" value="Polyketide_cyclase/dehydratase"/>
</dbReference>
<proteinExistence type="predicted"/>
<dbReference type="InterPro" id="IPR023393">
    <property type="entry name" value="START-like_dom_sf"/>
</dbReference>
<dbReference type="AlphaFoldDB" id="A0A4Q0MC15"/>
<dbReference type="PANTHER" id="PTHR39332">
    <property type="entry name" value="BLL4707 PROTEIN"/>
    <property type="match status" value="1"/>
</dbReference>
<dbReference type="CDD" id="cd07821">
    <property type="entry name" value="PYR_PYL_RCAR_like"/>
    <property type="match status" value="1"/>
</dbReference>
<protein>
    <submittedName>
        <fullName evidence="1">SRPBCC family protein</fullName>
    </submittedName>
</protein>
<dbReference type="Gene3D" id="3.30.530.20">
    <property type="match status" value="1"/>
</dbReference>
<accession>A0A4Q0MC15</accession>